<proteinExistence type="inferred from homology"/>
<dbReference type="OrthoDB" id="429145at2759"/>
<dbReference type="GO" id="GO:0008270">
    <property type="term" value="F:zinc ion binding"/>
    <property type="evidence" value="ECO:0007669"/>
    <property type="project" value="InterPro"/>
</dbReference>
<dbReference type="GO" id="GO:0004089">
    <property type="term" value="F:carbonate dehydratase activity"/>
    <property type="evidence" value="ECO:0007669"/>
    <property type="project" value="InterPro"/>
</dbReference>
<keyword evidence="2" id="KW-1133">Transmembrane helix</keyword>
<keyword evidence="2" id="KW-0472">Membrane</keyword>
<organism evidence="4 5">
    <name type="scientific">Stomoxys calcitrans</name>
    <name type="common">Stable fly</name>
    <name type="synonym">Conops calcitrans</name>
    <dbReference type="NCBI Taxonomy" id="35570"/>
    <lineage>
        <taxon>Eukaryota</taxon>
        <taxon>Metazoa</taxon>
        <taxon>Ecdysozoa</taxon>
        <taxon>Arthropoda</taxon>
        <taxon>Hexapoda</taxon>
        <taxon>Insecta</taxon>
        <taxon>Pterygota</taxon>
        <taxon>Neoptera</taxon>
        <taxon>Endopterygota</taxon>
        <taxon>Diptera</taxon>
        <taxon>Brachycera</taxon>
        <taxon>Muscomorpha</taxon>
        <taxon>Muscoidea</taxon>
        <taxon>Muscidae</taxon>
        <taxon>Stomoxys</taxon>
    </lineage>
</organism>
<evidence type="ECO:0000256" key="1">
    <source>
        <dbReference type="ARBA" id="ARBA00010718"/>
    </source>
</evidence>
<comment type="similarity">
    <text evidence="1">Belongs to the alpha-carbonic anhydrase family.</text>
</comment>
<protein>
    <recommendedName>
        <fullName evidence="3">Alpha-carbonic anhydrase domain-containing protein</fullName>
    </recommendedName>
</protein>
<dbReference type="Gene3D" id="3.10.200.10">
    <property type="entry name" value="Alpha carbonic anhydrase"/>
    <property type="match status" value="1"/>
</dbReference>
<dbReference type="PANTHER" id="PTHR18952:SF227">
    <property type="entry name" value="CARBONIC ANHYDRASE 13-RELATED"/>
    <property type="match status" value="1"/>
</dbReference>
<dbReference type="InterPro" id="IPR036398">
    <property type="entry name" value="CA_dom_sf"/>
</dbReference>
<name>A0A1I8NLH9_STOCA</name>
<gene>
    <name evidence="4" type="primary">106087562</name>
</gene>
<sequence>MTECSLCSLLNNGYRCIMEYPLLTFILSLLIVVLFIFNIYCGNIICYFPRNCGLGDGVLYGGVVTNFDYGPQSGPHTWQVSDTNQSPINIIEKDARRFAIRELLMWNHYDDMPSAVKMENNGHTVVIRAAFEGNTPTICGADLLVSYTFVELCFRWSLWNNEGSEHMLNYRRFPMEIQAMHRTGPAGDNISSYDLLMVAYFLDISSHNPYLEPIVQNLHRIRKAGSRIEIPPFPLVYLCYPFRTGFYSYGGSLTEPPCYQGVEWFVYPEPLAISESQLNEFRQLLSADGRKRIVSNARPVQDVAMETRVVNLNQYNPMGACAMTDSQQSDVAILE</sequence>
<evidence type="ECO:0000259" key="3">
    <source>
        <dbReference type="PROSITE" id="PS51144"/>
    </source>
</evidence>
<evidence type="ECO:0000256" key="2">
    <source>
        <dbReference type="SAM" id="Phobius"/>
    </source>
</evidence>
<feature type="domain" description="Alpha-carbonic anhydrase" evidence="3">
    <location>
        <begin position="65"/>
        <end position="314"/>
    </location>
</feature>
<dbReference type="PANTHER" id="PTHR18952">
    <property type="entry name" value="CARBONIC ANHYDRASE"/>
    <property type="match status" value="1"/>
</dbReference>
<dbReference type="STRING" id="35570.A0A1I8NLH9"/>
<dbReference type="KEGG" id="scac:106087562"/>
<dbReference type="Proteomes" id="UP000095300">
    <property type="component" value="Unassembled WGS sequence"/>
</dbReference>
<dbReference type="PROSITE" id="PS51144">
    <property type="entry name" value="ALPHA_CA_2"/>
    <property type="match status" value="1"/>
</dbReference>
<evidence type="ECO:0000313" key="4">
    <source>
        <dbReference type="EnsemblMetazoa" id="SCAU000044-PA"/>
    </source>
</evidence>
<dbReference type="SMART" id="SM01057">
    <property type="entry name" value="Carb_anhydrase"/>
    <property type="match status" value="1"/>
</dbReference>
<dbReference type="InterPro" id="IPR023561">
    <property type="entry name" value="Carbonic_anhydrase_a-class"/>
</dbReference>
<dbReference type="AlphaFoldDB" id="A0A1I8NLH9"/>
<accession>A0A1I8NLH9</accession>
<dbReference type="InterPro" id="IPR001148">
    <property type="entry name" value="CA_dom"/>
</dbReference>
<dbReference type="SUPFAM" id="SSF51069">
    <property type="entry name" value="Carbonic anhydrase"/>
    <property type="match status" value="1"/>
</dbReference>
<dbReference type="EnsemblMetazoa" id="SCAU000044-RA">
    <property type="protein sequence ID" value="SCAU000044-PA"/>
    <property type="gene ID" value="SCAU000044"/>
</dbReference>
<dbReference type="GO" id="GO:0005737">
    <property type="term" value="C:cytoplasm"/>
    <property type="evidence" value="ECO:0007669"/>
    <property type="project" value="TreeGrafter"/>
</dbReference>
<keyword evidence="5" id="KW-1185">Reference proteome</keyword>
<evidence type="ECO:0000313" key="5">
    <source>
        <dbReference type="Proteomes" id="UP000095300"/>
    </source>
</evidence>
<dbReference type="Pfam" id="PF00194">
    <property type="entry name" value="Carb_anhydrase"/>
    <property type="match status" value="1"/>
</dbReference>
<reference evidence="4" key="1">
    <citation type="submission" date="2020-05" db="UniProtKB">
        <authorList>
            <consortium name="EnsemblMetazoa"/>
        </authorList>
    </citation>
    <scope>IDENTIFICATION</scope>
    <source>
        <strain evidence="4">USDA</strain>
    </source>
</reference>
<feature type="transmembrane region" description="Helical" evidence="2">
    <location>
        <begin position="20"/>
        <end position="40"/>
    </location>
</feature>
<dbReference type="VEuPathDB" id="VectorBase:SCAU000044"/>
<keyword evidence="2" id="KW-0812">Transmembrane</keyword>